<proteinExistence type="predicted"/>
<sequence length="462" mass="48887">MDKIKLLQARRAKVLAAGTAIRKAISVCIDADSFVELSGFSFSKNDFYDEEAEGEGVVTGFATIDGYPVYIAAQNFAVMHGGVSEAGCEKMLKCLRLAEKNSTPVVYILHSLGVQVGEGVAALEGFAKLLSAAARLHGVVPQFAVVEGEVYGQSALLAACADFTFFLKEGVLAADSPLVISARSGKNLPKEEVGGAKALSKANIVSFEAADLSEVRADIRKILDVLPDYGAAVIENGADLNAVLPALNQNCGAEALIAGVFDKDTAVEIGKPYSPEVRCVLGRIGGIAAAAVLFDGEEGVALNENNVAKIAAFAEFASYYSLPFITFVDTLGVRADLETNNSLVLKAVFKLLETYDLLENAKIAVVTGRAIGLGYTLFAAKSAGFDYTYAFANAQIALFDGVKGAEIEFAGEANADKQKLAARYADENADPVNAAKNGYVDNIIEPQFVRQYLIASLQMLLK</sequence>
<evidence type="ECO:0008006" key="5">
    <source>
        <dbReference type="Google" id="ProtNLM"/>
    </source>
</evidence>
<dbReference type="PANTHER" id="PTHR43842:SF2">
    <property type="entry name" value="PROPIONYL-COA CARBOXYLASE BETA CHAIN, MITOCHONDRIAL"/>
    <property type="match status" value="1"/>
</dbReference>
<accession>A0A9D1W2F3</accession>
<name>A0A9D1W2F3_9FIRM</name>
<dbReference type="GO" id="GO:0004658">
    <property type="term" value="F:propionyl-CoA carboxylase activity"/>
    <property type="evidence" value="ECO:0007669"/>
    <property type="project" value="TreeGrafter"/>
</dbReference>
<reference evidence="3" key="2">
    <citation type="submission" date="2021-04" db="EMBL/GenBank/DDBJ databases">
        <authorList>
            <person name="Gilroy R."/>
        </authorList>
    </citation>
    <scope>NUCLEOTIDE SEQUENCE</scope>
    <source>
        <strain evidence="3">2189</strain>
    </source>
</reference>
<evidence type="ECO:0000259" key="1">
    <source>
        <dbReference type="PROSITE" id="PS50980"/>
    </source>
</evidence>
<evidence type="ECO:0000313" key="4">
    <source>
        <dbReference type="Proteomes" id="UP000886847"/>
    </source>
</evidence>
<comment type="caution">
    <text evidence="3">The sequence shown here is derived from an EMBL/GenBank/DDBJ whole genome shotgun (WGS) entry which is preliminary data.</text>
</comment>
<dbReference type="PROSITE" id="PS50989">
    <property type="entry name" value="COA_CT_CTER"/>
    <property type="match status" value="1"/>
</dbReference>
<dbReference type="InterPro" id="IPR011763">
    <property type="entry name" value="COA_CT_C"/>
</dbReference>
<organism evidence="3 4">
    <name type="scientific">Candidatus Borkfalkia faecavium</name>
    <dbReference type="NCBI Taxonomy" id="2838508"/>
    <lineage>
        <taxon>Bacteria</taxon>
        <taxon>Bacillati</taxon>
        <taxon>Bacillota</taxon>
        <taxon>Clostridia</taxon>
        <taxon>Christensenellales</taxon>
        <taxon>Christensenellaceae</taxon>
        <taxon>Candidatus Borkfalkia</taxon>
    </lineage>
</organism>
<dbReference type="InterPro" id="IPR034733">
    <property type="entry name" value="AcCoA_carboxyl_beta"/>
</dbReference>
<gene>
    <name evidence="3" type="ORF">H9851_07180</name>
</gene>
<evidence type="ECO:0000313" key="3">
    <source>
        <dbReference type="EMBL" id="HIX51042.1"/>
    </source>
</evidence>
<dbReference type="InterPro" id="IPR029045">
    <property type="entry name" value="ClpP/crotonase-like_dom_sf"/>
</dbReference>
<dbReference type="SUPFAM" id="SSF52096">
    <property type="entry name" value="ClpP/crotonase"/>
    <property type="match status" value="2"/>
</dbReference>
<reference evidence="3" key="1">
    <citation type="journal article" date="2021" name="PeerJ">
        <title>Extensive microbial diversity within the chicken gut microbiome revealed by metagenomics and culture.</title>
        <authorList>
            <person name="Gilroy R."/>
            <person name="Ravi A."/>
            <person name="Getino M."/>
            <person name="Pursley I."/>
            <person name="Horton D.L."/>
            <person name="Alikhan N.F."/>
            <person name="Baker D."/>
            <person name="Gharbi K."/>
            <person name="Hall N."/>
            <person name="Watson M."/>
            <person name="Adriaenssens E.M."/>
            <person name="Foster-Nyarko E."/>
            <person name="Jarju S."/>
            <person name="Secka A."/>
            <person name="Antonio M."/>
            <person name="Oren A."/>
            <person name="Chaudhuri R.R."/>
            <person name="La Ragione R."/>
            <person name="Hildebrand F."/>
            <person name="Pallen M.J."/>
        </authorList>
    </citation>
    <scope>NUCLEOTIDE SEQUENCE</scope>
    <source>
        <strain evidence="3">2189</strain>
    </source>
</reference>
<protein>
    <recommendedName>
        <fullName evidence="5">CoA carboxyltransferase C-terminal domain-containing protein</fullName>
    </recommendedName>
</protein>
<feature type="domain" description="CoA carboxyltransferase C-terminal" evidence="2">
    <location>
        <begin position="239"/>
        <end position="462"/>
    </location>
</feature>
<evidence type="ECO:0000259" key="2">
    <source>
        <dbReference type="PROSITE" id="PS50989"/>
    </source>
</evidence>
<dbReference type="InterPro" id="IPR011762">
    <property type="entry name" value="COA_CT_N"/>
</dbReference>
<feature type="domain" description="CoA carboxyltransferase N-terminal" evidence="1">
    <location>
        <begin position="1"/>
        <end position="239"/>
    </location>
</feature>
<dbReference type="PROSITE" id="PS50980">
    <property type="entry name" value="COA_CT_NTER"/>
    <property type="match status" value="1"/>
</dbReference>
<dbReference type="Gene3D" id="3.90.226.10">
    <property type="entry name" value="2-enoyl-CoA Hydratase, Chain A, domain 1"/>
    <property type="match status" value="2"/>
</dbReference>
<dbReference type="InterPro" id="IPR051047">
    <property type="entry name" value="AccD/PCCB"/>
</dbReference>
<dbReference type="PANTHER" id="PTHR43842">
    <property type="entry name" value="PROPIONYL-COA CARBOXYLASE BETA CHAIN"/>
    <property type="match status" value="1"/>
</dbReference>
<dbReference type="EMBL" id="DXEW01000035">
    <property type="protein sequence ID" value="HIX51042.1"/>
    <property type="molecule type" value="Genomic_DNA"/>
</dbReference>
<dbReference type="AlphaFoldDB" id="A0A9D1W2F3"/>
<dbReference type="Proteomes" id="UP000886847">
    <property type="component" value="Unassembled WGS sequence"/>
</dbReference>
<dbReference type="Pfam" id="PF01039">
    <property type="entry name" value="Carboxyl_trans"/>
    <property type="match status" value="1"/>
</dbReference>